<keyword evidence="1" id="KW-0812">Transmembrane</keyword>
<protein>
    <submittedName>
        <fullName evidence="2">Uncharacterized protein</fullName>
    </submittedName>
</protein>
<evidence type="ECO:0000313" key="4">
    <source>
        <dbReference type="Proteomes" id="UP000275727"/>
    </source>
</evidence>
<reference evidence="3 5" key="2">
    <citation type="submission" date="2018-10" db="EMBL/GenBank/DDBJ databases">
        <title>Genomic Encyclopedia of Type Strains, Phase IV (KMG-IV): sequencing the most valuable type-strain genomes for metagenomic binning, comparative biology and taxonomic classification.</title>
        <authorList>
            <person name="Goeker M."/>
        </authorList>
    </citation>
    <scope>NUCLEOTIDE SEQUENCE [LARGE SCALE GENOMIC DNA]</scope>
    <source>
        <strain evidence="3 5">DSM 19791</strain>
    </source>
</reference>
<reference evidence="2 4" key="1">
    <citation type="submission" date="2018-06" db="EMBL/GenBank/DDBJ databases">
        <title>Complete Genome Sequence of the Microcystin-Degrading Bacterium Sphingosinicella microcystinivorans Strain B-9.</title>
        <authorList>
            <person name="Jin H."/>
            <person name="Nishizawa T."/>
            <person name="Guo Y."/>
            <person name="Nishizawa A."/>
            <person name="Park H."/>
            <person name="Kato H."/>
            <person name="Tsuji K."/>
            <person name="Harada K."/>
        </authorList>
    </citation>
    <scope>NUCLEOTIDE SEQUENCE [LARGE SCALE GENOMIC DNA]</scope>
    <source>
        <strain evidence="2 4">B9</strain>
    </source>
</reference>
<name>A0AAD1DCQ0_SPHMI</name>
<dbReference type="EMBL" id="RBWX01000009">
    <property type="protein sequence ID" value="RKS88310.1"/>
    <property type="molecule type" value="Genomic_DNA"/>
</dbReference>
<proteinExistence type="predicted"/>
<evidence type="ECO:0000313" key="2">
    <source>
        <dbReference type="EMBL" id="BBE36121.1"/>
    </source>
</evidence>
<organism evidence="2 4">
    <name type="scientific">Sphingosinicella microcystinivorans</name>
    <dbReference type="NCBI Taxonomy" id="335406"/>
    <lineage>
        <taxon>Bacteria</taxon>
        <taxon>Pseudomonadati</taxon>
        <taxon>Pseudomonadota</taxon>
        <taxon>Alphaproteobacteria</taxon>
        <taxon>Sphingomonadales</taxon>
        <taxon>Sphingosinicellaceae</taxon>
        <taxon>Sphingosinicella</taxon>
    </lineage>
</organism>
<feature type="transmembrane region" description="Helical" evidence="1">
    <location>
        <begin position="26"/>
        <end position="50"/>
    </location>
</feature>
<sequence length="172" mass="19631">MIDINFSEYFVRLEIGTMDDLLISRAVHVIGVVAWFGGVWFVTLVVLPAIRQAEPPERRISAFHRIEGRFAPQAGFWVLLTGGSGFWLVGRMDLWWRFADPAYWWMWAMLLVWLVFVLILFVLEPLVIHPLLRGGDPEGRWHRRLQIVHVVLSLAGFVTIAGAVAGSHGWAQ</sequence>
<accession>A0AAD1DCQ0</accession>
<dbReference type="RefSeq" id="WP_243445473.1">
    <property type="nucleotide sequence ID" value="NZ_AP018711.1"/>
</dbReference>
<dbReference type="AlphaFoldDB" id="A0AAD1DCQ0"/>
<dbReference type="Proteomes" id="UP000275727">
    <property type="component" value="Chromosome"/>
</dbReference>
<dbReference type="KEGG" id="smic:SmB9_37790"/>
<evidence type="ECO:0000313" key="3">
    <source>
        <dbReference type="EMBL" id="RKS88310.1"/>
    </source>
</evidence>
<feature type="transmembrane region" description="Helical" evidence="1">
    <location>
        <begin position="102"/>
        <end position="127"/>
    </location>
</feature>
<evidence type="ECO:0000313" key="5">
    <source>
        <dbReference type="Proteomes" id="UP000276029"/>
    </source>
</evidence>
<feature type="transmembrane region" description="Helical" evidence="1">
    <location>
        <begin position="70"/>
        <end position="90"/>
    </location>
</feature>
<dbReference type="EMBL" id="AP018711">
    <property type="protein sequence ID" value="BBE36121.1"/>
    <property type="molecule type" value="Genomic_DNA"/>
</dbReference>
<feature type="transmembrane region" description="Helical" evidence="1">
    <location>
        <begin position="147"/>
        <end position="171"/>
    </location>
</feature>
<evidence type="ECO:0000256" key="1">
    <source>
        <dbReference type="SAM" id="Phobius"/>
    </source>
</evidence>
<dbReference type="Proteomes" id="UP000276029">
    <property type="component" value="Unassembled WGS sequence"/>
</dbReference>
<gene>
    <name evidence="3" type="ORF">DFR51_2960</name>
    <name evidence="2" type="ORF">SmB9_37790</name>
</gene>
<keyword evidence="5" id="KW-1185">Reference proteome</keyword>
<keyword evidence="1" id="KW-1133">Transmembrane helix</keyword>
<keyword evidence="1" id="KW-0472">Membrane</keyword>